<dbReference type="GeneID" id="116296781"/>
<dbReference type="PANTHER" id="PTHR10404">
    <property type="entry name" value="N-ACETYLATED-ALPHA-LINKED ACIDIC DIPEPTIDASE"/>
    <property type="match status" value="1"/>
</dbReference>
<dbReference type="RefSeq" id="XP_031560728.1">
    <property type="nucleotide sequence ID" value="XM_031704868.1"/>
</dbReference>
<dbReference type="InParanoid" id="A0A6P8HZ95"/>
<dbReference type="Gene3D" id="1.20.930.40">
    <property type="entry name" value="Transferrin receptor-like, dimerisation domain"/>
    <property type="match status" value="1"/>
</dbReference>
<keyword evidence="4" id="KW-1185">Reference proteome</keyword>
<dbReference type="SUPFAM" id="SSF47672">
    <property type="entry name" value="Transferrin receptor-like dimerisation domain"/>
    <property type="match status" value="1"/>
</dbReference>
<gene>
    <name evidence="5" type="primary">LOC116296781</name>
</gene>
<evidence type="ECO:0000313" key="5">
    <source>
        <dbReference type="RefSeq" id="XP_031560728.1"/>
    </source>
</evidence>
<dbReference type="AlphaFoldDB" id="A0A6P8HZ95"/>
<dbReference type="KEGG" id="aten:116296781"/>
<feature type="domain" description="Peptidase M28" evidence="3">
    <location>
        <begin position="50"/>
        <end position="182"/>
    </location>
</feature>
<evidence type="ECO:0000256" key="1">
    <source>
        <dbReference type="ARBA" id="ARBA00005634"/>
    </source>
</evidence>
<protein>
    <submittedName>
        <fullName evidence="5">N-acetylated-alpha-linked acidic dipeptidase isoform X1</fullName>
    </submittedName>
</protein>
<dbReference type="OrthoDB" id="5841748at2759"/>
<dbReference type="InterPro" id="IPR007365">
    <property type="entry name" value="TFR-like_dimer_dom"/>
</dbReference>
<name>A0A6P8HZ95_ACTTE</name>
<evidence type="ECO:0000313" key="4">
    <source>
        <dbReference type="Proteomes" id="UP000515163"/>
    </source>
</evidence>
<dbReference type="GO" id="GO:0004180">
    <property type="term" value="F:carboxypeptidase activity"/>
    <property type="evidence" value="ECO:0007669"/>
    <property type="project" value="TreeGrafter"/>
</dbReference>
<reference evidence="5" key="1">
    <citation type="submission" date="2025-08" db="UniProtKB">
        <authorList>
            <consortium name="RefSeq"/>
        </authorList>
    </citation>
    <scope>IDENTIFICATION</scope>
    <source>
        <tissue evidence="5">Tentacle</tissue>
    </source>
</reference>
<dbReference type="Pfam" id="PF04253">
    <property type="entry name" value="TFR_dimer"/>
    <property type="match status" value="1"/>
</dbReference>
<dbReference type="InterPro" id="IPR039373">
    <property type="entry name" value="Peptidase_M28B"/>
</dbReference>
<dbReference type="Pfam" id="PF04389">
    <property type="entry name" value="Peptidase_M28"/>
    <property type="match status" value="1"/>
</dbReference>
<comment type="similarity">
    <text evidence="1">Belongs to the peptidase M28 family. M28B subfamily.</text>
</comment>
<organism evidence="4 5">
    <name type="scientific">Actinia tenebrosa</name>
    <name type="common">Australian red waratah sea anemone</name>
    <dbReference type="NCBI Taxonomy" id="6105"/>
    <lineage>
        <taxon>Eukaryota</taxon>
        <taxon>Metazoa</taxon>
        <taxon>Cnidaria</taxon>
        <taxon>Anthozoa</taxon>
        <taxon>Hexacorallia</taxon>
        <taxon>Actiniaria</taxon>
        <taxon>Actiniidae</taxon>
        <taxon>Actinia</taxon>
    </lineage>
</organism>
<evidence type="ECO:0000259" key="2">
    <source>
        <dbReference type="Pfam" id="PF04253"/>
    </source>
</evidence>
<proteinExistence type="inferred from homology"/>
<dbReference type="FunFam" id="3.40.630.10:FF:000101">
    <property type="entry name" value="N-acetylated alpha-linked acidic dipeptidase like 1"/>
    <property type="match status" value="1"/>
</dbReference>
<dbReference type="Gene3D" id="3.40.630.10">
    <property type="entry name" value="Zn peptidases"/>
    <property type="match status" value="1"/>
</dbReference>
<dbReference type="Gene3D" id="3.50.30.30">
    <property type="match status" value="1"/>
</dbReference>
<evidence type="ECO:0000259" key="3">
    <source>
        <dbReference type="Pfam" id="PF04389"/>
    </source>
</evidence>
<feature type="domain" description="Transferrin receptor-like dimerisation" evidence="2">
    <location>
        <begin position="313"/>
        <end position="419"/>
    </location>
</feature>
<dbReference type="Proteomes" id="UP000515163">
    <property type="component" value="Unplaced"/>
</dbReference>
<dbReference type="InterPro" id="IPR036757">
    <property type="entry name" value="TFR-like_dimer_dom_sf"/>
</dbReference>
<dbReference type="InterPro" id="IPR007484">
    <property type="entry name" value="Peptidase_M28"/>
</dbReference>
<dbReference type="SUPFAM" id="SSF53187">
    <property type="entry name" value="Zn-dependent exopeptidases"/>
    <property type="match status" value="1"/>
</dbReference>
<accession>A0A6P8HZ95</accession>
<sequence>MKGEKVPTSMAGNLPVGYRFGPGFKPNSSNKTLIVKLEVNNQYVTKKIRNVIATISGSEEPDRYVLIGNHKDAVTFGGSDPSSGMAVLMEISRVLWKLKQNGWRPRRTIKLCSWAGKEFEMLGSSEWVEENEDILRDRVVAYLNTDVAIGGNFVLAPQSSTMLGDLILNHAKKFQDPTNSNLTIYDNMFQRMPKYTDYPGEPYVYEFRHFSDTLPFSIFLSLPAADFSYFFGFQIAARLFSLSHSQYDTFYSVKTFADPNFLYCKTMTQFLGSMLLNVSDSVILPFSVRKLAKCVDRAYLSISSPNQLDSLQMNELRQSKDAFSAMVTNFESAKQNIAGQTQNPLKLRALNDQLSGIEKKFSSPYSKTNWPTDKSLLFNCKFWNIKKVMELKNIPESEKRERLKFEMSLMIQKLRAATKFLKPIN</sequence>
<dbReference type="PANTHER" id="PTHR10404:SF78">
    <property type="entry name" value="N-ACETYLATED ALPHA-LINKED ACIDIC DIPEPTIDASE 2"/>
    <property type="match status" value="1"/>
</dbReference>